<evidence type="ECO:0000313" key="2">
    <source>
        <dbReference type="EMBL" id="MBD1401724.1"/>
    </source>
</evidence>
<dbReference type="Gene3D" id="1.10.1220.10">
    <property type="entry name" value="Met repressor-like"/>
    <property type="match status" value="1"/>
</dbReference>
<dbReference type="InterPro" id="IPR013321">
    <property type="entry name" value="Arc_rbn_hlx_hlx"/>
</dbReference>
<organism evidence="2 3">
    <name type="scientific">Pelovirga terrestris</name>
    <dbReference type="NCBI Taxonomy" id="2771352"/>
    <lineage>
        <taxon>Bacteria</taxon>
        <taxon>Pseudomonadati</taxon>
        <taxon>Thermodesulfobacteriota</taxon>
        <taxon>Desulfuromonadia</taxon>
        <taxon>Geobacterales</taxon>
        <taxon>Geobacteraceae</taxon>
        <taxon>Pelovirga</taxon>
    </lineage>
</organism>
<sequence length="77" mass="9171">MKTVQMTLDEDLLEAVDLVSTKLNTSRSAFARHALKDAVERYYVQQREQQQREGYLRHPVAREEFGDWENEQQWGDE</sequence>
<feature type="region of interest" description="Disordered" evidence="1">
    <location>
        <begin position="53"/>
        <end position="77"/>
    </location>
</feature>
<accession>A0A8J6R6T4</accession>
<proteinExistence type="predicted"/>
<evidence type="ECO:0000313" key="3">
    <source>
        <dbReference type="Proteomes" id="UP000632828"/>
    </source>
</evidence>
<dbReference type="Proteomes" id="UP000632828">
    <property type="component" value="Unassembled WGS sequence"/>
</dbReference>
<reference evidence="2" key="1">
    <citation type="submission" date="2020-09" db="EMBL/GenBank/DDBJ databases">
        <title>Pelobacter alkaliphilus sp. nov., a novel anaerobic arsenate-reducing bacterium from terrestrial mud volcano.</title>
        <authorList>
            <person name="Khomyakova M.A."/>
            <person name="Merkel A.Y."/>
            <person name="Slobodkin A.I."/>
        </authorList>
    </citation>
    <scope>NUCLEOTIDE SEQUENCE</scope>
    <source>
        <strain evidence="2">M08fum</strain>
    </source>
</reference>
<dbReference type="AlphaFoldDB" id="A0A8J6R6T4"/>
<dbReference type="EMBL" id="JACWUN010000020">
    <property type="protein sequence ID" value="MBD1401724.1"/>
    <property type="molecule type" value="Genomic_DNA"/>
</dbReference>
<evidence type="ECO:0000256" key="1">
    <source>
        <dbReference type="SAM" id="MobiDB-lite"/>
    </source>
</evidence>
<gene>
    <name evidence="2" type="ORF">ICT70_13745</name>
</gene>
<dbReference type="RefSeq" id="WP_191157611.1">
    <property type="nucleotide sequence ID" value="NZ_JACWUN010000020.1"/>
</dbReference>
<comment type="caution">
    <text evidence="2">The sequence shown here is derived from an EMBL/GenBank/DDBJ whole genome shotgun (WGS) entry which is preliminary data.</text>
</comment>
<feature type="compositionally biased region" description="Basic and acidic residues" evidence="1">
    <location>
        <begin position="53"/>
        <end position="65"/>
    </location>
</feature>
<name>A0A8J6R6T4_9BACT</name>
<feature type="compositionally biased region" description="Acidic residues" evidence="1">
    <location>
        <begin position="66"/>
        <end position="77"/>
    </location>
</feature>
<protein>
    <submittedName>
        <fullName evidence="2">CopG family transcriptional regulator</fullName>
    </submittedName>
</protein>
<dbReference type="GO" id="GO:0006355">
    <property type="term" value="P:regulation of DNA-templated transcription"/>
    <property type="evidence" value="ECO:0007669"/>
    <property type="project" value="InterPro"/>
</dbReference>
<dbReference type="CDD" id="cd22231">
    <property type="entry name" value="RHH_NikR_HicB-like"/>
    <property type="match status" value="1"/>
</dbReference>
<keyword evidence="3" id="KW-1185">Reference proteome</keyword>